<dbReference type="InterPro" id="IPR001611">
    <property type="entry name" value="Leu-rich_rpt"/>
</dbReference>
<keyword evidence="5" id="KW-0433">Leucine-rich repeat</keyword>
<evidence type="ECO:0000256" key="14">
    <source>
        <dbReference type="ARBA" id="ARBA00023136"/>
    </source>
</evidence>
<feature type="signal peptide" evidence="18">
    <location>
        <begin position="1"/>
        <end position="23"/>
    </location>
</feature>
<dbReference type="Pfam" id="PF13855">
    <property type="entry name" value="LRR_8"/>
    <property type="match status" value="1"/>
</dbReference>
<keyword evidence="12" id="KW-0067">ATP-binding</keyword>
<evidence type="ECO:0000256" key="11">
    <source>
        <dbReference type="ARBA" id="ARBA00022777"/>
    </source>
</evidence>
<dbReference type="GO" id="GO:0005524">
    <property type="term" value="F:ATP binding"/>
    <property type="evidence" value="ECO:0007669"/>
    <property type="project" value="UniProtKB-KW"/>
</dbReference>
<dbReference type="PANTHER" id="PTHR48056">
    <property type="entry name" value="LRR RECEPTOR-LIKE SERINE/THREONINE-PROTEIN KINASE-RELATED"/>
    <property type="match status" value="1"/>
</dbReference>
<dbReference type="InterPro" id="IPR011009">
    <property type="entry name" value="Kinase-like_dom_sf"/>
</dbReference>
<evidence type="ECO:0000256" key="2">
    <source>
        <dbReference type="ARBA" id="ARBA00012513"/>
    </source>
</evidence>
<dbReference type="FunFam" id="3.80.10.10:FF:000288">
    <property type="entry name" value="LRR receptor-like serine/threonine-protein kinase EFR"/>
    <property type="match status" value="1"/>
</dbReference>
<evidence type="ECO:0000256" key="1">
    <source>
        <dbReference type="ARBA" id="ARBA00004162"/>
    </source>
</evidence>
<dbReference type="InterPro" id="IPR001245">
    <property type="entry name" value="Ser-Thr/Tyr_kinase_cat_dom"/>
</dbReference>
<reference evidence="20 21" key="1">
    <citation type="journal article" date="2022" name="Nat. Plants">
        <title>Genomes of leafy and leafless Platanthera orchids illuminate the evolution of mycoheterotrophy.</title>
        <authorList>
            <person name="Li M.H."/>
            <person name="Liu K.W."/>
            <person name="Li Z."/>
            <person name="Lu H.C."/>
            <person name="Ye Q.L."/>
            <person name="Zhang D."/>
            <person name="Wang J.Y."/>
            <person name="Li Y.F."/>
            <person name="Zhong Z.M."/>
            <person name="Liu X."/>
            <person name="Yu X."/>
            <person name="Liu D.K."/>
            <person name="Tu X.D."/>
            <person name="Liu B."/>
            <person name="Hao Y."/>
            <person name="Liao X.Y."/>
            <person name="Jiang Y.T."/>
            <person name="Sun W.H."/>
            <person name="Chen J."/>
            <person name="Chen Y.Q."/>
            <person name="Ai Y."/>
            <person name="Zhai J.W."/>
            <person name="Wu S.S."/>
            <person name="Zhou Z."/>
            <person name="Hsiao Y.Y."/>
            <person name="Wu W.L."/>
            <person name="Chen Y.Y."/>
            <person name="Lin Y.F."/>
            <person name="Hsu J.L."/>
            <person name="Li C.Y."/>
            <person name="Wang Z.W."/>
            <person name="Zhao X."/>
            <person name="Zhong W.Y."/>
            <person name="Ma X.K."/>
            <person name="Ma L."/>
            <person name="Huang J."/>
            <person name="Chen G.Z."/>
            <person name="Huang M.Z."/>
            <person name="Huang L."/>
            <person name="Peng D.H."/>
            <person name="Luo Y.B."/>
            <person name="Zou S.Q."/>
            <person name="Chen S.P."/>
            <person name="Lan S."/>
            <person name="Tsai W.C."/>
            <person name="Van de Peer Y."/>
            <person name="Liu Z.J."/>
        </authorList>
    </citation>
    <scope>NUCLEOTIDE SEQUENCE [LARGE SCALE GENOMIC DNA]</scope>
    <source>
        <strain evidence="20">Lor287</strain>
    </source>
</reference>
<dbReference type="GO" id="GO:0005886">
    <property type="term" value="C:plasma membrane"/>
    <property type="evidence" value="ECO:0007669"/>
    <property type="project" value="UniProtKB-SubCell"/>
</dbReference>
<keyword evidence="6" id="KW-0808">Transferase</keyword>
<gene>
    <name evidence="20" type="primary">BAM1</name>
    <name evidence="20" type="ORF">KSP39_PZI019956</name>
</gene>
<organism evidence="20 21">
    <name type="scientific">Platanthera zijinensis</name>
    <dbReference type="NCBI Taxonomy" id="2320716"/>
    <lineage>
        <taxon>Eukaryota</taxon>
        <taxon>Viridiplantae</taxon>
        <taxon>Streptophyta</taxon>
        <taxon>Embryophyta</taxon>
        <taxon>Tracheophyta</taxon>
        <taxon>Spermatophyta</taxon>
        <taxon>Magnoliopsida</taxon>
        <taxon>Liliopsida</taxon>
        <taxon>Asparagales</taxon>
        <taxon>Orchidaceae</taxon>
        <taxon>Orchidoideae</taxon>
        <taxon>Orchideae</taxon>
        <taxon>Orchidinae</taxon>
        <taxon>Platanthera</taxon>
    </lineage>
</organism>
<feature type="chain" id="PRO_5042887151" description="non-specific serine/threonine protein kinase" evidence="18">
    <location>
        <begin position="24"/>
        <end position="1021"/>
    </location>
</feature>
<evidence type="ECO:0000313" key="21">
    <source>
        <dbReference type="Proteomes" id="UP001418222"/>
    </source>
</evidence>
<keyword evidence="8 18" id="KW-0732">Signal</keyword>
<dbReference type="Pfam" id="PF07714">
    <property type="entry name" value="PK_Tyr_Ser-Thr"/>
    <property type="match status" value="1"/>
</dbReference>
<dbReference type="SUPFAM" id="SSF52058">
    <property type="entry name" value="L domain-like"/>
    <property type="match status" value="1"/>
</dbReference>
<dbReference type="GO" id="GO:0033612">
    <property type="term" value="F:receptor serine/threonine kinase binding"/>
    <property type="evidence" value="ECO:0007669"/>
    <property type="project" value="TreeGrafter"/>
</dbReference>
<evidence type="ECO:0000256" key="12">
    <source>
        <dbReference type="ARBA" id="ARBA00022840"/>
    </source>
</evidence>
<keyword evidence="9" id="KW-0677">Repeat</keyword>
<evidence type="ECO:0000256" key="5">
    <source>
        <dbReference type="ARBA" id="ARBA00022614"/>
    </source>
</evidence>
<evidence type="ECO:0000259" key="19">
    <source>
        <dbReference type="PROSITE" id="PS50011"/>
    </source>
</evidence>
<dbReference type="SUPFAM" id="SSF56112">
    <property type="entry name" value="Protein kinase-like (PK-like)"/>
    <property type="match status" value="1"/>
</dbReference>
<keyword evidence="14" id="KW-0472">Membrane</keyword>
<keyword evidence="13" id="KW-1133">Transmembrane helix</keyword>
<dbReference type="AlphaFoldDB" id="A0AAP0B0P9"/>
<evidence type="ECO:0000256" key="8">
    <source>
        <dbReference type="ARBA" id="ARBA00022729"/>
    </source>
</evidence>
<evidence type="ECO:0000256" key="15">
    <source>
        <dbReference type="ARBA" id="ARBA00023170"/>
    </source>
</evidence>
<evidence type="ECO:0000256" key="9">
    <source>
        <dbReference type="ARBA" id="ARBA00022737"/>
    </source>
</evidence>
<dbReference type="EC" id="2.7.11.1" evidence="2"/>
<dbReference type="Proteomes" id="UP001418222">
    <property type="component" value="Unassembled WGS sequence"/>
</dbReference>
<dbReference type="FunFam" id="3.80.10.10:FF:000371">
    <property type="entry name" value="Leucine-rich repeat receptor-like serine/threonine-protein kinase BAM3"/>
    <property type="match status" value="1"/>
</dbReference>
<dbReference type="InterPro" id="IPR008271">
    <property type="entry name" value="Ser/Thr_kinase_AS"/>
</dbReference>
<keyword evidence="16" id="KW-0325">Glycoprotein</keyword>
<dbReference type="FunFam" id="3.30.200.20:FF:000219">
    <property type="entry name" value="Leucine-rich repeat receptor-like serine/threonine-protein kinase"/>
    <property type="match status" value="1"/>
</dbReference>
<dbReference type="Gene3D" id="3.30.200.20">
    <property type="entry name" value="Phosphorylase Kinase, domain 1"/>
    <property type="match status" value="1"/>
</dbReference>
<evidence type="ECO:0000256" key="3">
    <source>
        <dbReference type="ARBA" id="ARBA00022475"/>
    </source>
</evidence>
<keyword evidence="15 20" id="KW-0675">Receptor</keyword>
<evidence type="ECO:0000256" key="18">
    <source>
        <dbReference type="SAM" id="SignalP"/>
    </source>
</evidence>
<protein>
    <recommendedName>
        <fullName evidence="2">non-specific serine/threonine protein kinase</fullName>
        <ecNumber evidence="2">2.7.11.1</ecNumber>
    </recommendedName>
</protein>
<dbReference type="SUPFAM" id="SSF52047">
    <property type="entry name" value="RNI-like"/>
    <property type="match status" value="1"/>
</dbReference>
<dbReference type="SMART" id="SM00220">
    <property type="entry name" value="S_TKc"/>
    <property type="match status" value="1"/>
</dbReference>
<evidence type="ECO:0000256" key="4">
    <source>
        <dbReference type="ARBA" id="ARBA00022527"/>
    </source>
</evidence>
<dbReference type="InterPro" id="IPR032675">
    <property type="entry name" value="LRR_dom_sf"/>
</dbReference>
<evidence type="ECO:0000256" key="6">
    <source>
        <dbReference type="ARBA" id="ARBA00022679"/>
    </source>
</evidence>
<evidence type="ECO:0000313" key="20">
    <source>
        <dbReference type="EMBL" id="KAK8921918.1"/>
    </source>
</evidence>
<dbReference type="FunFam" id="1.10.510.10:FF:000201">
    <property type="entry name" value="Leucine-rich repeat receptor-like serine/threonine-protein kinase"/>
    <property type="match status" value="1"/>
</dbReference>
<comment type="caution">
    <text evidence="20">The sequence shown here is derived from an EMBL/GenBank/DDBJ whole genome shotgun (WGS) entry which is preliminary data.</text>
</comment>
<evidence type="ECO:0000256" key="16">
    <source>
        <dbReference type="ARBA" id="ARBA00023180"/>
    </source>
</evidence>
<feature type="region of interest" description="Disordered" evidence="17">
    <location>
        <begin position="970"/>
        <end position="998"/>
    </location>
</feature>
<name>A0AAP0B0P9_9ASPA</name>
<dbReference type="EMBL" id="JBBWWQ010000018">
    <property type="protein sequence ID" value="KAK8921918.1"/>
    <property type="molecule type" value="Genomic_DNA"/>
</dbReference>
<evidence type="ECO:0000256" key="10">
    <source>
        <dbReference type="ARBA" id="ARBA00022741"/>
    </source>
</evidence>
<dbReference type="PANTHER" id="PTHR48056:SF38">
    <property type="entry name" value="LEUCINE-RICH REPEAT RECEPTOR-LIKE SERINE_THREONINE-PROTEIN KINASE BAM1"/>
    <property type="match status" value="1"/>
</dbReference>
<keyword evidence="21" id="KW-1185">Reference proteome</keyword>
<feature type="domain" description="Protein kinase" evidence="19">
    <location>
        <begin position="691"/>
        <end position="967"/>
    </location>
</feature>
<proteinExistence type="predicted"/>
<dbReference type="InterPro" id="IPR003591">
    <property type="entry name" value="Leu-rich_rpt_typical-subtyp"/>
</dbReference>
<dbReference type="PROSITE" id="PS00108">
    <property type="entry name" value="PROTEIN_KINASE_ST"/>
    <property type="match status" value="1"/>
</dbReference>
<keyword evidence="3" id="KW-1003">Cell membrane</keyword>
<comment type="subcellular location">
    <subcellularLocation>
        <location evidence="1">Cell membrane</location>
        <topology evidence="1">Single-pass membrane protein</topology>
    </subcellularLocation>
</comment>
<dbReference type="Gene3D" id="3.80.10.10">
    <property type="entry name" value="Ribonuclease Inhibitor"/>
    <property type="match status" value="4"/>
</dbReference>
<keyword evidence="10" id="KW-0547">Nucleotide-binding</keyword>
<dbReference type="PROSITE" id="PS50011">
    <property type="entry name" value="PROTEIN_KINASE_DOM"/>
    <property type="match status" value="1"/>
</dbReference>
<keyword evidence="4" id="KW-0723">Serine/threonine-protein kinase</keyword>
<dbReference type="InterPro" id="IPR000719">
    <property type="entry name" value="Prot_kinase_dom"/>
</dbReference>
<dbReference type="InterPro" id="IPR050647">
    <property type="entry name" value="Plant_LRR-RLKs"/>
</dbReference>
<accession>A0AAP0B0P9</accession>
<keyword evidence="7" id="KW-0812">Transmembrane</keyword>
<dbReference type="GO" id="GO:0004674">
    <property type="term" value="F:protein serine/threonine kinase activity"/>
    <property type="evidence" value="ECO:0007669"/>
    <property type="project" value="UniProtKB-KW"/>
</dbReference>
<dbReference type="FunFam" id="3.80.10.10:FF:000560">
    <property type="entry name" value="Leucine-rich repeat receptor-like serine/threonine-protein kinase BAM3"/>
    <property type="match status" value="1"/>
</dbReference>
<evidence type="ECO:0000256" key="13">
    <source>
        <dbReference type="ARBA" id="ARBA00022989"/>
    </source>
</evidence>
<dbReference type="Gene3D" id="1.10.510.10">
    <property type="entry name" value="Transferase(Phosphotransferase) domain 1"/>
    <property type="match status" value="1"/>
</dbReference>
<dbReference type="PROSITE" id="PS51450">
    <property type="entry name" value="LRR"/>
    <property type="match status" value="2"/>
</dbReference>
<keyword evidence="11 20" id="KW-0418">Kinase</keyword>
<evidence type="ECO:0000256" key="17">
    <source>
        <dbReference type="SAM" id="MobiDB-lite"/>
    </source>
</evidence>
<dbReference type="Pfam" id="PF00560">
    <property type="entry name" value="LRR_1"/>
    <property type="match status" value="10"/>
</dbReference>
<sequence>MSPFFCFVFFLLPIFFFFSCANCNPLLEDAAALSLFQNNLRSPLPEWNISIPGSVCSWAGVGCDRGRVSAIDLSGLNVSGTVEIAGLPALVSLSLAGNALGGVIAVSQLPSLRYLNISGNQFSGGLDWNYSGELPSLEIFDAYDNNFTAPLPLGVADLKNLRYLDLGGNFFYGEIPPSYGGMLAMESLSLAGNDLRGRIPGELGNLTGLNHLYLGYFNAFDGGIPAELGELVNLVHLDISGCGIDGAIPNNLGKLINLRTLFLHTNALSGTIPAAIGNLTKLVNLDLSNNALTGEIPNELAGLTNLNLFNLFMNRLHGSIPEFVAGLPELETLELFTNNFTGTIPENLGNNGKLRLLDLSSNKLTGIIPKDLCPSNKLKILILFKNFLFGPLPESLGKCSSLTRVRLAQNYLNGSIPSGFIYLPQLDLLELYSNYLSGSISENFESKQGESRLNVLNLSNNLLSGAIPASISKLSFLETLILSGNRFSGEIPGSIGILRHAEKLDLSRNELIGAIPLQIGQCGQLTYLDLSGNNLSGSIPSELAALGVLSYLNLSRNNLSNSIPRSIGSIASLTVADFSFNNLSGFLPDSGQLAFLNASAFAGNPLLCGSTISKSCVTSKAAPPPPPLHRLPPDFKLVFALGLLICSLVFAAAAAANKRSTATSTTASGGPWKMTAFQKVSFGMKEVIESMKDGNEIGRGGAGVVYLGRCPNGDGIAVKRLMGFGTGGNDHGFRAEIRTLGSIRHRNIVRLLAFCSDSRTNVLVYEFMGAGSLGEALHGDGGGFFLGWDRRYRIALEAARGLSYLHHDCSPMIIHRDVKANNILLDVNLEAHVADFGLARFIQDAAASDCMSAVAGSYGYIAPEYAYTLRVDEKSDVYSFGVVLLELITGRRPVGEFGDGVDIAQWVKKTTNGEKQRVDAVLDSRLLGAVPMDEAVHVFFVSMLCIQENSVRRPAMRDVVQMLSEFGRHVSQDEGSTSSSSSASEQRPPEKKQPSQQTNCYSKLFPDLLQEKVCMAIINHS</sequence>
<dbReference type="SMART" id="SM00369">
    <property type="entry name" value="LRR_TYP"/>
    <property type="match status" value="8"/>
</dbReference>
<evidence type="ECO:0000256" key="7">
    <source>
        <dbReference type="ARBA" id="ARBA00022692"/>
    </source>
</evidence>